<name>A0A0V0QHC3_PSEPJ</name>
<protein>
    <submittedName>
        <fullName evidence="2">Uncharacterized protein</fullName>
    </submittedName>
</protein>
<keyword evidence="1" id="KW-0175">Coiled coil</keyword>
<feature type="coiled-coil region" evidence="1">
    <location>
        <begin position="178"/>
        <end position="213"/>
    </location>
</feature>
<organism evidence="2 3">
    <name type="scientific">Pseudocohnilembus persalinus</name>
    <name type="common">Ciliate</name>
    <dbReference type="NCBI Taxonomy" id="266149"/>
    <lineage>
        <taxon>Eukaryota</taxon>
        <taxon>Sar</taxon>
        <taxon>Alveolata</taxon>
        <taxon>Ciliophora</taxon>
        <taxon>Intramacronucleata</taxon>
        <taxon>Oligohymenophorea</taxon>
        <taxon>Scuticociliatia</taxon>
        <taxon>Philasterida</taxon>
        <taxon>Pseudocohnilembidae</taxon>
        <taxon>Pseudocohnilembus</taxon>
    </lineage>
</organism>
<sequence>MKNIICQKQEHNLQYLYLNWTDKKDRLFQCPRCNIQDEGNPQKKILISDILDENQKLSQIDNWPPFKDKEQIIYIKHIFQCYEQNPEQENFLNFFFQQQIDLFFQEQEKKITQKLSQLRKNVKIQFENYIQKLKDKNNNKEQFQIQEIVQNFKLDKFRDKLKDFLGNQINLQQFFEFQQEQEENLIRKQEELIRNQNQQQSEIQSILNQLKEDISKNLYTFNNQDYTMPEFGGLKLYKSNWNSAMECFQILENNRKISFLPKNTVRKFVYSEKLNKNKQYHMKLRITSMTKMINQKIFFGIGSEQQRNQDLTQFNFIQAFNLNGEIMGSGNLQKVGEQNKFVDFFKDNKTVLNVVFDIQNKKFEVYDDELKLKASIEMVEVTDPIFFIQQYSSVVAQTDIFIDSLTSSFQ</sequence>
<reference evidence="2 3" key="1">
    <citation type="journal article" date="2015" name="Sci. Rep.">
        <title>Genome of the facultative scuticociliatosis pathogen Pseudocohnilembus persalinus provides insight into its virulence through horizontal gene transfer.</title>
        <authorList>
            <person name="Xiong J."/>
            <person name="Wang G."/>
            <person name="Cheng J."/>
            <person name="Tian M."/>
            <person name="Pan X."/>
            <person name="Warren A."/>
            <person name="Jiang C."/>
            <person name="Yuan D."/>
            <person name="Miao W."/>
        </authorList>
    </citation>
    <scope>NUCLEOTIDE SEQUENCE [LARGE SCALE GENOMIC DNA]</scope>
    <source>
        <strain evidence="2">36N120E</strain>
    </source>
</reference>
<evidence type="ECO:0000313" key="3">
    <source>
        <dbReference type="Proteomes" id="UP000054937"/>
    </source>
</evidence>
<comment type="caution">
    <text evidence="2">The sequence shown here is derived from an EMBL/GenBank/DDBJ whole genome shotgun (WGS) entry which is preliminary data.</text>
</comment>
<proteinExistence type="predicted"/>
<evidence type="ECO:0000313" key="2">
    <source>
        <dbReference type="EMBL" id="KRX01645.1"/>
    </source>
</evidence>
<keyword evidence="3" id="KW-1185">Reference proteome</keyword>
<dbReference type="Proteomes" id="UP000054937">
    <property type="component" value="Unassembled WGS sequence"/>
</dbReference>
<evidence type="ECO:0000256" key="1">
    <source>
        <dbReference type="SAM" id="Coils"/>
    </source>
</evidence>
<feature type="coiled-coil region" evidence="1">
    <location>
        <begin position="119"/>
        <end position="146"/>
    </location>
</feature>
<dbReference type="AlphaFoldDB" id="A0A0V0QHC3"/>
<gene>
    <name evidence="2" type="ORF">PPERSA_03729</name>
</gene>
<dbReference type="EMBL" id="LDAU01000168">
    <property type="protein sequence ID" value="KRX01645.1"/>
    <property type="molecule type" value="Genomic_DNA"/>
</dbReference>
<dbReference type="InParanoid" id="A0A0V0QHC3"/>
<accession>A0A0V0QHC3</accession>